<evidence type="ECO:0000313" key="3">
    <source>
        <dbReference type="Proteomes" id="UP000268014"/>
    </source>
</evidence>
<dbReference type="EMBL" id="UZAF01016904">
    <property type="protein sequence ID" value="VDO35456.1"/>
    <property type="molecule type" value="Genomic_DNA"/>
</dbReference>
<keyword evidence="3" id="KW-1185">Reference proteome</keyword>
<name>A0A0N4WDJ2_HAEPC</name>
<feature type="compositionally biased region" description="Basic and acidic residues" evidence="1">
    <location>
        <begin position="78"/>
        <end position="96"/>
    </location>
</feature>
<reference evidence="4" key="1">
    <citation type="submission" date="2017-02" db="UniProtKB">
        <authorList>
            <consortium name="WormBaseParasite"/>
        </authorList>
    </citation>
    <scope>IDENTIFICATION</scope>
</reference>
<sequence>MLHDSECWPFSKDRKEASLSCNDAQMSAVELAWAGSGTRTPDGYTDSPSCPAEDARAASAVVWACLVRPKDRDIRKVSEFQAEEKRPRGTSKERSFSKTKVTARVAVDRKK</sequence>
<dbReference type="Proteomes" id="UP000268014">
    <property type="component" value="Unassembled WGS sequence"/>
</dbReference>
<reference evidence="2 3" key="2">
    <citation type="submission" date="2018-11" db="EMBL/GenBank/DDBJ databases">
        <authorList>
            <consortium name="Pathogen Informatics"/>
        </authorList>
    </citation>
    <scope>NUCLEOTIDE SEQUENCE [LARGE SCALE GENOMIC DNA]</scope>
    <source>
        <strain evidence="2 3">MHpl1</strain>
    </source>
</reference>
<accession>A0A0N4WDJ2</accession>
<evidence type="ECO:0000313" key="4">
    <source>
        <dbReference type="WBParaSite" id="HPLM_0000865501-mRNA-1"/>
    </source>
</evidence>
<proteinExistence type="predicted"/>
<evidence type="ECO:0000256" key="1">
    <source>
        <dbReference type="SAM" id="MobiDB-lite"/>
    </source>
</evidence>
<protein>
    <submittedName>
        <fullName evidence="2 4">Uncharacterized protein</fullName>
    </submittedName>
</protein>
<evidence type="ECO:0000313" key="2">
    <source>
        <dbReference type="EMBL" id="VDO35456.1"/>
    </source>
</evidence>
<dbReference type="WBParaSite" id="HPLM_0000865501-mRNA-1">
    <property type="protein sequence ID" value="HPLM_0000865501-mRNA-1"/>
    <property type="gene ID" value="HPLM_0000865501"/>
</dbReference>
<organism evidence="4">
    <name type="scientific">Haemonchus placei</name>
    <name type="common">Barber's pole worm</name>
    <dbReference type="NCBI Taxonomy" id="6290"/>
    <lineage>
        <taxon>Eukaryota</taxon>
        <taxon>Metazoa</taxon>
        <taxon>Ecdysozoa</taxon>
        <taxon>Nematoda</taxon>
        <taxon>Chromadorea</taxon>
        <taxon>Rhabditida</taxon>
        <taxon>Rhabditina</taxon>
        <taxon>Rhabditomorpha</taxon>
        <taxon>Strongyloidea</taxon>
        <taxon>Trichostrongylidae</taxon>
        <taxon>Haemonchus</taxon>
    </lineage>
</organism>
<dbReference type="AlphaFoldDB" id="A0A0N4WDJ2"/>
<gene>
    <name evidence="2" type="ORF">HPLM_LOCUS8647</name>
</gene>
<feature type="region of interest" description="Disordered" evidence="1">
    <location>
        <begin position="78"/>
        <end position="111"/>
    </location>
</feature>